<gene>
    <name evidence="1" type="primary">SVP26</name>
    <name evidence="1" type="ORF">FBU59_004623</name>
</gene>
<evidence type="ECO:0000313" key="2">
    <source>
        <dbReference type="Proteomes" id="UP001150603"/>
    </source>
</evidence>
<proteinExistence type="predicted"/>
<organism evidence="1 2">
    <name type="scientific">Linderina macrospora</name>
    <dbReference type="NCBI Taxonomy" id="4868"/>
    <lineage>
        <taxon>Eukaryota</taxon>
        <taxon>Fungi</taxon>
        <taxon>Fungi incertae sedis</taxon>
        <taxon>Zoopagomycota</taxon>
        <taxon>Kickxellomycotina</taxon>
        <taxon>Kickxellomycetes</taxon>
        <taxon>Kickxellales</taxon>
        <taxon>Kickxellaceae</taxon>
        <taxon>Linderina</taxon>
    </lineage>
</organism>
<keyword evidence="2" id="KW-1185">Reference proteome</keyword>
<accession>A0ACC1J566</accession>
<dbReference type="EMBL" id="JANBPW010003366">
    <property type="protein sequence ID" value="KAJ1937872.1"/>
    <property type="molecule type" value="Genomic_DNA"/>
</dbReference>
<evidence type="ECO:0000313" key="1">
    <source>
        <dbReference type="EMBL" id="KAJ1937872.1"/>
    </source>
</evidence>
<comment type="caution">
    <text evidence="1">The sequence shown here is derived from an EMBL/GenBank/DDBJ whole genome shotgun (WGS) entry which is preliminary data.</text>
</comment>
<name>A0ACC1J566_9FUNG</name>
<dbReference type="Proteomes" id="UP001150603">
    <property type="component" value="Unassembled WGS sequence"/>
</dbReference>
<sequence>MILGLLATVGWALGLILLVFSIACGLYIISEWTEESPRQTRKAIQISVYVVDVLHVLTLLDGISWWRVLVSVGINHVYTLNLKTFPVVNLTSAGFLGSCILAITNHFMWFFYFIGHLGFPFGQVCAFMFFCVWMLPISLFISLMPVESSLPNTNAGDSKKTRQNMFKAAFQRFRRSDEQVLHVE</sequence>
<reference evidence="1" key="1">
    <citation type="submission" date="2022-07" db="EMBL/GenBank/DDBJ databases">
        <title>Phylogenomic reconstructions and comparative analyses of Kickxellomycotina fungi.</title>
        <authorList>
            <person name="Reynolds N.K."/>
            <person name="Stajich J.E."/>
            <person name="Barry K."/>
            <person name="Grigoriev I.V."/>
            <person name="Crous P."/>
            <person name="Smith M.E."/>
        </authorList>
    </citation>
    <scope>NUCLEOTIDE SEQUENCE</scope>
    <source>
        <strain evidence="1">NRRL 5244</strain>
    </source>
</reference>
<protein>
    <submittedName>
        <fullName evidence="1">Erv26 super protein</fullName>
    </submittedName>
</protein>